<reference evidence="1" key="1">
    <citation type="journal article" date="2014" name="Front. Microbiol.">
        <title>High frequency of phylogenetically diverse reductive dehalogenase-homologous genes in deep subseafloor sedimentary metagenomes.</title>
        <authorList>
            <person name="Kawai M."/>
            <person name="Futagami T."/>
            <person name="Toyoda A."/>
            <person name="Takaki Y."/>
            <person name="Nishi S."/>
            <person name="Hori S."/>
            <person name="Arai W."/>
            <person name="Tsubouchi T."/>
            <person name="Morono Y."/>
            <person name="Uchiyama I."/>
            <person name="Ito T."/>
            <person name="Fujiyama A."/>
            <person name="Inagaki F."/>
            <person name="Takami H."/>
        </authorList>
    </citation>
    <scope>NUCLEOTIDE SEQUENCE</scope>
    <source>
        <strain evidence="1">Expedition CK06-06</strain>
    </source>
</reference>
<organism evidence="1">
    <name type="scientific">marine sediment metagenome</name>
    <dbReference type="NCBI Taxonomy" id="412755"/>
    <lineage>
        <taxon>unclassified sequences</taxon>
        <taxon>metagenomes</taxon>
        <taxon>ecological metagenomes</taxon>
    </lineage>
</organism>
<protein>
    <submittedName>
        <fullName evidence="1">Uncharacterized protein</fullName>
    </submittedName>
</protein>
<name>X1M9S3_9ZZZZ</name>
<gene>
    <name evidence="1" type="ORF">S06H3_16111</name>
</gene>
<accession>X1M9S3</accession>
<comment type="caution">
    <text evidence="1">The sequence shown here is derived from an EMBL/GenBank/DDBJ whole genome shotgun (WGS) entry which is preliminary data.</text>
</comment>
<dbReference type="AlphaFoldDB" id="X1M9S3"/>
<evidence type="ECO:0000313" key="1">
    <source>
        <dbReference type="EMBL" id="GAI14856.1"/>
    </source>
</evidence>
<feature type="non-terminal residue" evidence="1">
    <location>
        <position position="1"/>
    </location>
</feature>
<dbReference type="EMBL" id="BARV01007956">
    <property type="protein sequence ID" value="GAI14856.1"/>
    <property type="molecule type" value="Genomic_DNA"/>
</dbReference>
<proteinExistence type="predicted"/>
<sequence>GIPTQKGENYVVYERAEAEGRNLLLLRGLTR</sequence>